<evidence type="ECO:0000313" key="2">
    <source>
        <dbReference type="EMBL" id="APJ38216.1"/>
    </source>
</evidence>
<dbReference type="AlphaFoldDB" id="A0A1L4FRI4"/>
<keyword evidence="3" id="KW-1185">Reference proteome</keyword>
<evidence type="ECO:0000313" key="3">
    <source>
        <dbReference type="Proteomes" id="UP000184322"/>
    </source>
</evidence>
<keyword evidence="1" id="KW-0812">Transmembrane</keyword>
<dbReference type="KEGG" id="mpul:BLA55_00750"/>
<evidence type="ECO:0000256" key="1">
    <source>
        <dbReference type="SAM" id="Phobius"/>
    </source>
</evidence>
<accession>A0A1L4FRI4</accession>
<reference evidence="3" key="1">
    <citation type="submission" date="2016-10" db="EMBL/GenBank/DDBJ databases">
        <authorList>
            <person name="Beylefeld A."/>
            <person name="Abolnik C."/>
        </authorList>
    </citation>
    <scope>NUCLEOTIDE SEQUENCE [LARGE SCALE GENOMIC DNA]</scope>
    <source>
        <strain evidence="3">B359_6</strain>
    </source>
</reference>
<feature type="transmembrane region" description="Helical" evidence="1">
    <location>
        <begin position="6"/>
        <end position="28"/>
    </location>
</feature>
<dbReference type="STRING" id="48003.BLA55_00750"/>
<keyword evidence="1" id="KW-1133">Transmembrane helix</keyword>
<proteinExistence type="predicted"/>
<protein>
    <submittedName>
        <fullName evidence="2">Uncharacterized protein</fullName>
    </submittedName>
</protein>
<dbReference type="EMBL" id="CP017813">
    <property type="protein sequence ID" value="APJ38216.1"/>
    <property type="molecule type" value="Genomic_DNA"/>
</dbReference>
<dbReference type="Proteomes" id="UP000184322">
    <property type="component" value="Chromosome"/>
</dbReference>
<gene>
    <name evidence="2" type="ORF">BLA55_00750</name>
</gene>
<feature type="transmembrane region" description="Helical" evidence="1">
    <location>
        <begin position="37"/>
        <end position="60"/>
    </location>
</feature>
<organism evidence="2 3">
    <name type="scientific">Mycoplasmopsis pullorum</name>
    <dbReference type="NCBI Taxonomy" id="48003"/>
    <lineage>
        <taxon>Bacteria</taxon>
        <taxon>Bacillati</taxon>
        <taxon>Mycoplasmatota</taxon>
        <taxon>Mycoplasmoidales</taxon>
        <taxon>Metamycoplasmataceae</taxon>
        <taxon>Mycoplasmopsis</taxon>
    </lineage>
</organism>
<sequence>MSIGSIFFGFIGFIVMIFFVLAIFRFIVWSIFTIAKIIFGLLVFGALASLVMHFIFHIPIF</sequence>
<name>A0A1L4FRI4_9BACT</name>
<keyword evidence="1" id="KW-0472">Membrane</keyword>